<dbReference type="EMBL" id="CAJHNJ030000020">
    <property type="protein sequence ID" value="CAG9117564.1"/>
    <property type="molecule type" value="Genomic_DNA"/>
</dbReference>
<accession>A0A8S4EP85</accession>
<name>A0A8S4EP85_PLUXY</name>
<dbReference type="PANTHER" id="PTHR24274:SF1">
    <property type="entry name" value="CILIA- AND FLAGELLA-ASSOCIATED PROTEIN 161"/>
    <property type="match status" value="1"/>
</dbReference>
<dbReference type="Proteomes" id="UP000653454">
    <property type="component" value="Unassembled WGS sequence"/>
</dbReference>
<dbReference type="GO" id="GO:0060271">
    <property type="term" value="P:cilium assembly"/>
    <property type="evidence" value="ECO:0007669"/>
    <property type="project" value="TreeGrafter"/>
</dbReference>
<proteinExistence type="predicted"/>
<dbReference type="InterPro" id="IPR055325">
    <property type="entry name" value="CF161"/>
</dbReference>
<protein>
    <submittedName>
        <fullName evidence="1">(diamondback moth) hypothetical protein</fullName>
    </submittedName>
</protein>
<keyword evidence="2" id="KW-1185">Reference proteome</keyword>
<dbReference type="Pfam" id="PF24569">
    <property type="entry name" value="CFAP161"/>
    <property type="match status" value="2"/>
</dbReference>
<dbReference type="GO" id="GO:0031514">
    <property type="term" value="C:motile cilium"/>
    <property type="evidence" value="ECO:0007669"/>
    <property type="project" value="TreeGrafter"/>
</dbReference>
<organism evidence="1 2">
    <name type="scientific">Plutella xylostella</name>
    <name type="common">Diamondback moth</name>
    <name type="synonym">Plutella maculipennis</name>
    <dbReference type="NCBI Taxonomy" id="51655"/>
    <lineage>
        <taxon>Eukaryota</taxon>
        <taxon>Metazoa</taxon>
        <taxon>Ecdysozoa</taxon>
        <taxon>Arthropoda</taxon>
        <taxon>Hexapoda</taxon>
        <taxon>Insecta</taxon>
        <taxon>Pterygota</taxon>
        <taxon>Neoptera</taxon>
        <taxon>Endopterygota</taxon>
        <taxon>Lepidoptera</taxon>
        <taxon>Glossata</taxon>
        <taxon>Ditrysia</taxon>
        <taxon>Yponomeutoidea</taxon>
        <taxon>Plutellidae</taxon>
        <taxon>Plutella</taxon>
    </lineage>
</organism>
<evidence type="ECO:0000313" key="1">
    <source>
        <dbReference type="EMBL" id="CAG9117564.1"/>
    </source>
</evidence>
<evidence type="ECO:0000313" key="2">
    <source>
        <dbReference type="Proteomes" id="UP000653454"/>
    </source>
</evidence>
<comment type="caution">
    <text evidence="1">The sequence shown here is derived from an EMBL/GenBank/DDBJ whole genome shotgun (WGS) entry which is preliminary data.</text>
</comment>
<reference evidence="1" key="1">
    <citation type="submission" date="2020-11" db="EMBL/GenBank/DDBJ databases">
        <authorList>
            <person name="Whiteford S."/>
        </authorList>
    </citation>
    <scope>NUCLEOTIDE SEQUENCE</scope>
</reference>
<gene>
    <name evidence="1" type="ORF">PLXY2_LOCUS6301</name>
</gene>
<dbReference type="AlphaFoldDB" id="A0A8S4EP85"/>
<sequence length="277" mass="31260">MYSNRTLIGNWLDDTTLEEYKLRQFRKQMKSGGMMLAKYRSMNRNLNAPTELTQASTGIAFDDRVALYAPHVPVPQNPDKKGVLLGGRLDSINIMRSQDLEDGCVLAGLALPDICERNTFVITSPDYCTRSGEGLKYYQPFLLALSSSLKRKRPLYVRYDPDPCPGLSGPYPLYLSGNPVCNCRWRVLPVKKPDVTRFELEGQRVPVNQDIVIKHCGTNLNLGLDPKKCGIGFNGTVCMPIMKNCLDVYKREEFNNIWQIYTPVPDDQVSQNNSTPT</sequence>
<dbReference type="PANTHER" id="PTHR24274">
    <property type="entry name" value="CILIA- AND FLAGELLA-ASSOCIATED PROTEIN 161"/>
    <property type="match status" value="1"/>
</dbReference>